<organism evidence="1 2">
    <name type="scientific">Flagellimonas nanhaiensis</name>
    <dbReference type="NCBI Taxonomy" id="2292706"/>
    <lineage>
        <taxon>Bacteria</taxon>
        <taxon>Pseudomonadati</taxon>
        <taxon>Bacteroidota</taxon>
        <taxon>Flavobacteriia</taxon>
        <taxon>Flavobacteriales</taxon>
        <taxon>Flavobacteriaceae</taxon>
        <taxon>Flagellimonas</taxon>
    </lineage>
</organism>
<evidence type="ECO:0000313" key="1">
    <source>
        <dbReference type="EMBL" id="RDY60018.1"/>
    </source>
</evidence>
<evidence type="ECO:0000313" key="2">
    <source>
        <dbReference type="Proteomes" id="UP000261828"/>
    </source>
</evidence>
<reference evidence="1 2" key="1">
    <citation type="submission" date="2018-08" db="EMBL/GenBank/DDBJ databases">
        <title>Muricauda nanhaiensis sp. nov., isolated from seawater of the South China Sea.</title>
        <authorList>
            <person name="Dang Y."/>
        </authorList>
    </citation>
    <scope>NUCLEOTIDE SEQUENCE [LARGE SCALE GENOMIC DNA]</scope>
    <source>
        <strain evidence="1 2">SM1704</strain>
    </source>
</reference>
<name>A0A371JR77_9FLAO</name>
<dbReference type="Proteomes" id="UP000261828">
    <property type="component" value="Unassembled WGS sequence"/>
</dbReference>
<keyword evidence="2" id="KW-1185">Reference proteome</keyword>
<accession>A0A371JR77</accession>
<protein>
    <submittedName>
        <fullName evidence="1">Uncharacterized protein</fullName>
    </submittedName>
</protein>
<gene>
    <name evidence="1" type="ORF">DX873_11780</name>
</gene>
<sequence>MARKQVNFAIQKFQINGGECSRNENDIKIQEYFVILLKKNLNNCMGFIERKIFHFSLNSSFGTSNVRLF</sequence>
<dbReference type="AlphaFoldDB" id="A0A371JR77"/>
<comment type="caution">
    <text evidence="1">The sequence shown here is derived from an EMBL/GenBank/DDBJ whole genome shotgun (WGS) entry which is preliminary data.</text>
</comment>
<proteinExistence type="predicted"/>
<dbReference type="EMBL" id="QTJX01000002">
    <property type="protein sequence ID" value="RDY60018.1"/>
    <property type="molecule type" value="Genomic_DNA"/>
</dbReference>